<comment type="domain">
    <text evidence="1">The twin CX3C motif contains 4 conserved Cys residues that form 2 disulfide bonds in the mitochondrial intermembrane space.</text>
</comment>
<dbReference type="AlphaFoldDB" id="S9UQU3"/>
<gene>
    <name evidence="4" type="ORF">STCU_03603</name>
    <name evidence="3" type="ORF">STCU_03632</name>
</gene>
<keyword evidence="1" id="KW-0813">Transport</keyword>
<comment type="subcellular location">
    <subcellularLocation>
        <location evidence="1">Mitochondrion inner membrane</location>
        <topology evidence="1">Peripheral membrane protein</topology>
        <orientation evidence="1">Intermembrane side</orientation>
    </subcellularLocation>
</comment>
<evidence type="ECO:0000313" key="5">
    <source>
        <dbReference type="Proteomes" id="UP000015354"/>
    </source>
</evidence>
<dbReference type="SUPFAM" id="SSF144122">
    <property type="entry name" value="Tim10-like"/>
    <property type="match status" value="1"/>
</dbReference>
<comment type="subunit">
    <text evidence="1">Heterohexamer.</text>
</comment>
<evidence type="ECO:0000313" key="4">
    <source>
        <dbReference type="EMBL" id="EPY31139.1"/>
    </source>
</evidence>
<sequence length="95" mass="10986">MQNPANAMLIHQSMEQYTMLDYANHVLEQCWDICYDKNVTREELTAGDLSDGKTQKMDACARKCVARQFEVMRLMNESRQQREQEAMANMAGMGM</sequence>
<keyword evidence="1" id="KW-1015">Disulfide bond</keyword>
<dbReference type="Proteomes" id="UP000015354">
    <property type="component" value="Unassembled WGS sequence"/>
</dbReference>
<dbReference type="GO" id="GO:0005743">
    <property type="term" value="C:mitochondrial inner membrane"/>
    <property type="evidence" value="ECO:0007669"/>
    <property type="project" value="UniProtKB-SubCell"/>
</dbReference>
<comment type="similarity">
    <text evidence="1">Belongs to the small Tim family.</text>
</comment>
<name>S9UQU3_9TRYP</name>
<protein>
    <recommendedName>
        <fullName evidence="1">Mitochondrial import inner membrane translocase subunit</fullName>
    </recommendedName>
</protein>
<reference evidence="4 5" key="1">
    <citation type="journal article" date="2013" name="PLoS ONE">
        <title>Predicting the Proteins of Angomonas deanei, Strigomonas culicis and Their Respective Endosymbionts Reveals New Aspects of the Trypanosomatidae Family.</title>
        <authorList>
            <person name="Motta M.C."/>
            <person name="Martins A.C."/>
            <person name="de Souza S.S."/>
            <person name="Catta-Preta C.M."/>
            <person name="Silva R."/>
            <person name="Klein C.C."/>
            <person name="de Almeida L.G."/>
            <person name="de Lima Cunha O."/>
            <person name="Ciapina L.P."/>
            <person name="Brocchi M."/>
            <person name="Colabardini A.C."/>
            <person name="de Araujo Lima B."/>
            <person name="Machado C.R."/>
            <person name="de Almeida Soares C.M."/>
            <person name="Probst C.M."/>
            <person name="de Menezes C.B."/>
            <person name="Thompson C.E."/>
            <person name="Bartholomeu D.C."/>
            <person name="Gradia D.F."/>
            <person name="Pavoni D.P."/>
            <person name="Grisard E.C."/>
            <person name="Fantinatti-Garboggini F."/>
            <person name="Marchini F.K."/>
            <person name="Rodrigues-Luiz G.F."/>
            <person name="Wagner G."/>
            <person name="Goldman G.H."/>
            <person name="Fietto J.L."/>
            <person name="Elias M.C."/>
            <person name="Goldman M.H."/>
            <person name="Sagot M.F."/>
            <person name="Pereira M."/>
            <person name="Stoco P.H."/>
            <person name="de Mendonca-Neto R.P."/>
            <person name="Teixeira S.M."/>
            <person name="Maciel T.E."/>
            <person name="de Oliveira Mendes T.A."/>
            <person name="Urmenyi T.P."/>
            <person name="de Souza W."/>
            <person name="Schenkman S."/>
            <person name="de Vasconcelos A.T."/>
        </authorList>
    </citation>
    <scope>NUCLEOTIDE SEQUENCE [LARGE SCALE GENOMIC DNA]</scope>
</reference>
<comment type="caution">
    <text evidence="4">The sequence shown here is derived from an EMBL/GenBank/DDBJ whole genome shotgun (WGS) entry which is preliminary data.</text>
</comment>
<dbReference type="EMBL" id="ATMH01003632">
    <property type="protein sequence ID" value="EPY31081.1"/>
    <property type="molecule type" value="Genomic_DNA"/>
</dbReference>
<accession>S9UQU3</accession>
<dbReference type="InterPro" id="IPR035427">
    <property type="entry name" value="Tim10-like_dom_sf"/>
</dbReference>
<keyword evidence="1" id="KW-0472">Membrane</keyword>
<keyword evidence="1" id="KW-0143">Chaperone</keyword>
<reference evidence="4" key="2">
    <citation type="submission" date="2013-03" db="EMBL/GenBank/DDBJ databases">
        <authorList>
            <person name="Motta M.C.M."/>
            <person name="Martins A.C.A."/>
            <person name="Preta C.M.C.C."/>
            <person name="Silva R."/>
            <person name="de Souza S.S."/>
            <person name="Klein C.C."/>
            <person name="de Almeida L.G.P."/>
            <person name="Cunha O.L."/>
            <person name="Colabardini A.C."/>
            <person name="Lima B.A."/>
            <person name="Machado C.R."/>
            <person name="Soares C.M.A."/>
            <person name="de Menezes C.B.A."/>
            <person name="Bartolomeu D.C."/>
            <person name="Grisard E.C."/>
            <person name="Fantinatti-Garboggini F."/>
            <person name="Rodrigues-Luiz G.F."/>
            <person name="Wagner G."/>
            <person name="Goldman G.H."/>
            <person name="Fietto J.L.R."/>
            <person name="Ciapina L.P."/>
            <person name="Brocchi M."/>
            <person name="Elias M.C."/>
            <person name="Goldman M.H.S."/>
            <person name="Sagot M.-F."/>
            <person name="Pereira M."/>
            <person name="Stoco P.H."/>
            <person name="Teixeira S.M.R."/>
            <person name="de Mendonca-Neto R.P."/>
            <person name="Maciel T.E.F."/>
            <person name="Mendes T.A.O."/>
            <person name="Urmenyi T.P."/>
            <person name="Teixeira M.M.G."/>
            <person name="de Camargo E.F.P."/>
            <person name="de Sousa W."/>
            <person name="Schenkman S."/>
            <person name="de Vasconcelos A.T.R."/>
        </authorList>
    </citation>
    <scope>NUCLEOTIDE SEQUENCE</scope>
</reference>
<evidence type="ECO:0000259" key="2">
    <source>
        <dbReference type="Pfam" id="PF02953"/>
    </source>
</evidence>
<comment type="function">
    <text evidence="1">Mitochondrial intermembrane chaperone that participates in the import and insertion of some multi-pass transmembrane proteins into the mitochondrial inner membrane. Also required for the transfer of beta-barrel precursors from the TOM complex to the sorting and assembly machinery (SAM complex) of the outer membrane. Acts as a chaperone-like protein that protects the hydrophobic precursors from aggregation and guide them through the mitochondrial intermembrane space.</text>
</comment>
<evidence type="ECO:0000313" key="3">
    <source>
        <dbReference type="EMBL" id="EPY31081.1"/>
    </source>
</evidence>
<dbReference type="Pfam" id="PF02953">
    <property type="entry name" value="zf-Tim10_DDP"/>
    <property type="match status" value="1"/>
</dbReference>
<keyword evidence="1" id="KW-0496">Mitochondrion</keyword>
<keyword evidence="1" id="KW-0999">Mitochondrion inner membrane</keyword>
<keyword evidence="5" id="KW-1185">Reference proteome</keyword>
<proteinExistence type="inferred from homology"/>
<keyword evidence="1" id="KW-0811">Translocation</keyword>
<keyword evidence="1" id="KW-0653">Protein transport</keyword>
<dbReference type="GO" id="GO:0015031">
    <property type="term" value="P:protein transport"/>
    <property type="evidence" value="ECO:0007669"/>
    <property type="project" value="UniProtKB-KW"/>
</dbReference>
<dbReference type="Gene3D" id="1.10.287.810">
    <property type="entry name" value="Mitochondrial import inner membrane translocase subunit tim13 like domains"/>
    <property type="match status" value="1"/>
</dbReference>
<organism evidence="4 5">
    <name type="scientific">Strigomonas culicis</name>
    <dbReference type="NCBI Taxonomy" id="28005"/>
    <lineage>
        <taxon>Eukaryota</taxon>
        <taxon>Discoba</taxon>
        <taxon>Euglenozoa</taxon>
        <taxon>Kinetoplastea</taxon>
        <taxon>Metakinetoplastina</taxon>
        <taxon>Trypanosomatida</taxon>
        <taxon>Trypanosomatidae</taxon>
        <taxon>Strigomonadinae</taxon>
        <taxon>Strigomonas</taxon>
    </lineage>
</organism>
<feature type="domain" description="Tim10-like" evidence="2">
    <location>
        <begin position="10"/>
        <end position="80"/>
    </location>
</feature>
<evidence type="ECO:0000256" key="1">
    <source>
        <dbReference type="RuleBase" id="RU367043"/>
    </source>
</evidence>
<dbReference type="EMBL" id="ATMH01003603">
    <property type="protein sequence ID" value="EPY31139.1"/>
    <property type="molecule type" value="Genomic_DNA"/>
</dbReference>
<dbReference type="InterPro" id="IPR004217">
    <property type="entry name" value="Tim10-like"/>
</dbReference>
<dbReference type="OrthoDB" id="269755at2759"/>